<reference evidence="2 3" key="1">
    <citation type="submission" date="2018-02" db="EMBL/GenBank/DDBJ databases">
        <title>Complete genome sequence of Streptomyces dengpaensis, the producer of angucyclines.</title>
        <authorList>
            <person name="Yumei L."/>
        </authorList>
    </citation>
    <scope>NUCLEOTIDE SEQUENCE [LARGE SCALE GENOMIC DNA]</scope>
    <source>
        <strain evidence="2 3">XZHG99</strain>
    </source>
</reference>
<feature type="compositionally biased region" description="Gly residues" evidence="1">
    <location>
        <begin position="73"/>
        <end position="84"/>
    </location>
</feature>
<evidence type="ECO:0000313" key="3">
    <source>
        <dbReference type="Proteomes" id="UP000238413"/>
    </source>
</evidence>
<protein>
    <submittedName>
        <fullName evidence="2">Uncharacterized protein</fullName>
    </submittedName>
</protein>
<keyword evidence="3" id="KW-1185">Reference proteome</keyword>
<accession>A0ABM6SUF3</accession>
<gene>
    <name evidence="2" type="ORF">C4B68_22840</name>
</gene>
<proteinExistence type="predicted"/>
<sequence>MRFSARPAPPHPRAAKVSARPAFEDEAVQAEAGVWGRQPPGTMGVPPLWGYLPGSGRLGGRMRPRPEGHTGELRGGGAGRGGGRITVRGTPAPSRGTAPPGAVREDSRER</sequence>
<evidence type="ECO:0000256" key="1">
    <source>
        <dbReference type="SAM" id="MobiDB-lite"/>
    </source>
</evidence>
<dbReference type="Proteomes" id="UP000238413">
    <property type="component" value="Chromosome"/>
</dbReference>
<dbReference type="EMBL" id="CP026652">
    <property type="protein sequence ID" value="AVH58135.1"/>
    <property type="molecule type" value="Genomic_DNA"/>
</dbReference>
<evidence type="ECO:0000313" key="2">
    <source>
        <dbReference type="EMBL" id="AVH58135.1"/>
    </source>
</evidence>
<name>A0ABM6SUF3_9ACTN</name>
<feature type="region of interest" description="Disordered" evidence="1">
    <location>
        <begin position="1"/>
        <end position="110"/>
    </location>
</feature>
<organism evidence="2 3">
    <name type="scientific">Streptomyces dengpaensis</name>
    <dbReference type="NCBI Taxonomy" id="2049881"/>
    <lineage>
        <taxon>Bacteria</taxon>
        <taxon>Bacillati</taxon>
        <taxon>Actinomycetota</taxon>
        <taxon>Actinomycetes</taxon>
        <taxon>Kitasatosporales</taxon>
        <taxon>Streptomycetaceae</taxon>
        <taxon>Streptomyces</taxon>
    </lineage>
</organism>